<reference evidence="1" key="1">
    <citation type="submission" date="2016-08" db="EMBL/GenBank/DDBJ databases">
        <authorList>
            <person name="Ngugi D.K."/>
            <person name="Miyake S."/>
            <person name="Stingl U."/>
        </authorList>
    </citation>
    <scope>NUCLEOTIDE SEQUENCE</scope>
    <source>
        <strain evidence="1">SCG-D08WGA-EpuloA1</strain>
    </source>
</reference>
<dbReference type="EMBL" id="LJHD01000038">
    <property type="protein sequence ID" value="ONI46012.1"/>
    <property type="molecule type" value="Genomic_DNA"/>
</dbReference>
<evidence type="ECO:0000313" key="2">
    <source>
        <dbReference type="Proteomes" id="UP000188637"/>
    </source>
</evidence>
<name>A0ACC8XIT5_9FIRM</name>
<keyword evidence="2" id="KW-1185">Reference proteome</keyword>
<sequence length="245" mass="28392">MIKYNIWEHFNLLRWCTFIITIAYVAIVSVAKFIQIADTTSITFSALENLYLILKDQTNITYIYLPLYLFLICGIMFDDNFGGIEIVKCETRTKWLVKKMITLAIYTIVYFIVLIWINFSISLDGFNYSKNWSSDFINIQVMNGQSVVSFANSPIITIGLEIISLFIIYLVLGILTIFIALLTNKEAITLFVTLLAGIVINLLLNKRPLEFMLLQNIIFIIILIWQIKLCLMLVRKKDFILNKKI</sequence>
<gene>
    <name evidence="1" type="ORF">AN640_03845</name>
</gene>
<dbReference type="Proteomes" id="UP000188637">
    <property type="component" value="Unassembled WGS sequence"/>
</dbReference>
<evidence type="ECO:0000313" key="1">
    <source>
        <dbReference type="EMBL" id="ONI46012.1"/>
    </source>
</evidence>
<accession>A0ACC8XIT5</accession>
<protein>
    <submittedName>
        <fullName evidence="1">Uncharacterized protein</fullName>
    </submittedName>
</protein>
<proteinExistence type="predicted"/>
<comment type="caution">
    <text evidence="1">The sequence shown here is derived from an EMBL/GenBank/DDBJ whole genome shotgun (WGS) entry which is preliminary data.</text>
</comment>
<organism evidence="1 2">
    <name type="scientific">Candidatus Epulonipiscium fishelsonii</name>
    <dbReference type="NCBI Taxonomy" id="77094"/>
    <lineage>
        <taxon>Bacteria</taxon>
        <taxon>Bacillati</taxon>
        <taxon>Bacillota</taxon>
        <taxon>Clostridia</taxon>
        <taxon>Lachnospirales</taxon>
        <taxon>Lachnospiraceae</taxon>
        <taxon>Candidatus Epulonipiscium</taxon>
    </lineage>
</organism>